<accession>A0A938Y9L0</accession>
<dbReference type="Proteomes" id="UP000663792">
    <property type="component" value="Unassembled WGS sequence"/>
</dbReference>
<dbReference type="AlphaFoldDB" id="A0A938Y9L0"/>
<comment type="caution">
    <text evidence="2">The sequence shown here is derived from an EMBL/GenBank/DDBJ whole genome shotgun (WGS) entry which is preliminary data.</text>
</comment>
<evidence type="ECO:0000313" key="2">
    <source>
        <dbReference type="EMBL" id="MBM9466472.1"/>
    </source>
</evidence>
<protein>
    <submittedName>
        <fullName evidence="2">Nuclear transport factor 2 family protein</fullName>
    </submittedName>
</protein>
<organism evidence="2 3">
    <name type="scientific">Nakamurella leprariae</name>
    <dbReference type="NCBI Taxonomy" id="2803911"/>
    <lineage>
        <taxon>Bacteria</taxon>
        <taxon>Bacillati</taxon>
        <taxon>Actinomycetota</taxon>
        <taxon>Actinomycetes</taxon>
        <taxon>Nakamurellales</taxon>
        <taxon>Nakamurellaceae</taxon>
        <taxon>Nakamurella</taxon>
    </lineage>
</organism>
<dbReference type="SUPFAM" id="SSF54427">
    <property type="entry name" value="NTF2-like"/>
    <property type="match status" value="1"/>
</dbReference>
<feature type="domain" description="SnoaL-like" evidence="1">
    <location>
        <begin position="7"/>
        <end position="109"/>
    </location>
</feature>
<dbReference type="InterPro" id="IPR037401">
    <property type="entry name" value="SnoaL-like"/>
</dbReference>
<proteinExistence type="predicted"/>
<evidence type="ECO:0000313" key="3">
    <source>
        <dbReference type="Proteomes" id="UP000663792"/>
    </source>
</evidence>
<dbReference type="Pfam" id="PF12680">
    <property type="entry name" value="SnoaL_2"/>
    <property type="match status" value="1"/>
</dbReference>
<evidence type="ECO:0000259" key="1">
    <source>
        <dbReference type="Pfam" id="PF12680"/>
    </source>
</evidence>
<reference evidence="2" key="1">
    <citation type="submission" date="2021-01" db="EMBL/GenBank/DDBJ databases">
        <title>YIM 132084 draft genome.</title>
        <authorList>
            <person name="An D."/>
        </authorList>
    </citation>
    <scope>NUCLEOTIDE SEQUENCE</scope>
    <source>
        <strain evidence="2">YIM 132084</strain>
    </source>
</reference>
<gene>
    <name evidence="2" type="ORF">JL106_04150</name>
</gene>
<dbReference type="EMBL" id="JAERWK010000006">
    <property type="protein sequence ID" value="MBM9466472.1"/>
    <property type="molecule type" value="Genomic_DNA"/>
</dbReference>
<dbReference type="InterPro" id="IPR032710">
    <property type="entry name" value="NTF2-like_dom_sf"/>
</dbReference>
<keyword evidence="3" id="KW-1185">Reference proteome</keyword>
<dbReference type="RefSeq" id="WP_205259440.1">
    <property type="nucleotide sequence ID" value="NZ_JAERWK010000006.1"/>
</dbReference>
<sequence length="129" mass="13849">MTGVAVVREFLQRMESGDRTGAQALLAPDAEMIFPGGRRFTALDEVAAYGAGRYRSVRKQYLTWDEVPAQHGTAVVVCTGTLVGETLEGTAFDGVRFVDRFSLRDGAITGQQVWNDLAELGVVRPGAGA</sequence>
<name>A0A938Y9L0_9ACTN</name>
<dbReference type="Gene3D" id="3.10.450.50">
    <property type="match status" value="1"/>
</dbReference>